<dbReference type="Proteomes" id="UP001163324">
    <property type="component" value="Chromosome 5"/>
</dbReference>
<evidence type="ECO:0000313" key="2">
    <source>
        <dbReference type="Proteomes" id="UP001163324"/>
    </source>
</evidence>
<protein>
    <submittedName>
        <fullName evidence="1">Uncharacterized protein</fullName>
    </submittedName>
</protein>
<evidence type="ECO:0000313" key="1">
    <source>
        <dbReference type="EMBL" id="KAI9898986.1"/>
    </source>
</evidence>
<organism evidence="1 2">
    <name type="scientific">Trichothecium roseum</name>
    <dbReference type="NCBI Taxonomy" id="47278"/>
    <lineage>
        <taxon>Eukaryota</taxon>
        <taxon>Fungi</taxon>
        <taxon>Dikarya</taxon>
        <taxon>Ascomycota</taxon>
        <taxon>Pezizomycotina</taxon>
        <taxon>Sordariomycetes</taxon>
        <taxon>Hypocreomycetidae</taxon>
        <taxon>Hypocreales</taxon>
        <taxon>Hypocreales incertae sedis</taxon>
        <taxon>Trichothecium</taxon>
    </lineage>
</organism>
<comment type="caution">
    <text evidence="1">The sequence shown here is derived from an EMBL/GenBank/DDBJ whole genome shotgun (WGS) entry which is preliminary data.</text>
</comment>
<keyword evidence="2" id="KW-1185">Reference proteome</keyword>
<accession>A0ACC0UY06</accession>
<name>A0ACC0UY06_9HYPO</name>
<sequence>MEAPPSYDQHGFDDNPPPYEGNPNNTATNTTPTDEKRPVAAEKSHLPPPSALVLDGCEISPEDNPSRVLYKATDPPSRSDPKVFQYGVQKRDVGRVYDFRADLVGLNVEVLGYADAAPAPSSSGGGQSSRQQQQKPRASPAFRMALGEDAATYHISAVGRQRAAPMAVMPLQDESGGIAWANAEGGKLLAVESRGDGATLLPRLEIRDGGIAPHDLDLLVTCWCARIWNEKKLGDKGMSVRGASGGKGKLLDSSQEVWGKLNIEKAAQAPTIALMKKNREAASNSTLDKWVFGSWSCDGRGGGSSGGWVDGSGGGGGAS</sequence>
<reference evidence="1" key="1">
    <citation type="submission" date="2022-10" db="EMBL/GenBank/DDBJ databases">
        <title>Complete Genome of Trichothecium roseum strain YXFP-22015, a Plant Pathogen Isolated from Citrus.</title>
        <authorList>
            <person name="Wang Y."/>
            <person name="Zhu L."/>
        </authorList>
    </citation>
    <scope>NUCLEOTIDE SEQUENCE</scope>
    <source>
        <strain evidence="1">YXFP-22015</strain>
    </source>
</reference>
<proteinExistence type="predicted"/>
<dbReference type="EMBL" id="CM047944">
    <property type="protein sequence ID" value="KAI9898986.1"/>
    <property type="molecule type" value="Genomic_DNA"/>
</dbReference>
<gene>
    <name evidence="1" type="ORF">N3K66_005447</name>
</gene>